<keyword evidence="4 7" id="KW-0812">Transmembrane</keyword>
<dbReference type="AlphaFoldDB" id="A0A6V8SNP9"/>
<dbReference type="EMBL" id="BLZR01000001">
    <property type="protein sequence ID" value="GFP78326.1"/>
    <property type="molecule type" value="Genomic_DNA"/>
</dbReference>
<proteinExistence type="inferred from homology"/>
<evidence type="ECO:0000256" key="7">
    <source>
        <dbReference type="RuleBase" id="RU363032"/>
    </source>
</evidence>
<feature type="transmembrane region" description="Helical" evidence="7">
    <location>
        <begin position="31"/>
        <end position="53"/>
    </location>
</feature>
<keyword evidence="5 7" id="KW-1133">Transmembrane helix</keyword>
<accession>A0A6V8SNP9</accession>
<dbReference type="PANTHER" id="PTHR43744">
    <property type="entry name" value="ABC TRANSPORTER PERMEASE PROTEIN MG189-RELATED-RELATED"/>
    <property type="match status" value="1"/>
</dbReference>
<dbReference type="Gene3D" id="1.10.3720.10">
    <property type="entry name" value="MetI-like"/>
    <property type="match status" value="1"/>
</dbReference>
<feature type="transmembrane region" description="Helical" evidence="7">
    <location>
        <begin position="96"/>
        <end position="117"/>
    </location>
</feature>
<feature type="domain" description="ABC transmembrane type-1" evidence="8">
    <location>
        <begin position="92"/>
        <end position="282"/>
    </location>
</feature>
<keyword evidence="3" id="KW-1003">Cell membrane</keyword>
<evidence type="ECO:0000259" key="8">
    <source>
        <dbReference type="PROSITE" id="PS50928"/>
    </source>
</evidence>
<evidence type="ECO:0000256" key="4">
    <source>
        <dbReference type="ARBA" id="ARBA00022692"/>
    </source>
</evidence>
<sequence length="295" mass="32705">MVNNKALNIKTKSPKSGMDIKYKIKYIVSDVFKYATLILGAAITIVPILVILFTSFKTSTEYQTTGPLTLPSSFNFNNYITAFTRGNMVTGFKNTAIILVISLVGKILLGTMIAYVLHRFKFRGKKVILGLFLFAMLVPTVSNQVVVFKIIAKIGLFNKIGSILLLNLGTDVISMYIFLQFLDKIPVALDESAMLDGASYFTIYTRIILPLLRPAIATVVILSGVGIYNDFYTPFLYMPDPKLRTISTALFNFKGPMGSQWEIIAAGIMIVIIPTLIIFISLQKHIYNGVQGSVK</sequence>
<organism evidence="9 10">
    <name type="scientific">Clostridium fungisolvens</name>
    <dbReference type="NCBI Taxonomy" id="1604897"/>
    <lineage>
        <taxon>Bacteria</taxon>
        <taxon>Bacillati</taxon>
        <taxon>Bacillota</taxon>
        <taxon>Clostridia</taxon>
        <taxon>Eubacteriales</taxon>
        <taxon>Clostridiaceae</taxon>
        <taxon>Clostridium</taxon>
    </lineage>
</organism>
<feature type="transmembrane region" description="Helical" evidence="7">
    <location>
        <begin position="163"/>
        <end position="182"/>
    </location>
</feature>
<keyword evidence="6 7" id="KW-0472">Membrane</keyword>
<comment type="caution">
    <text evidence="9">The sequence shown here is derived from an EMBL/GenBank/DDBJ whole genome shotgun (WGS) entry which is preliminary data.</text>
</comment>
<evidence type="ECO:0000256" key="3">
    <source>
        <dbReference type="ARBA" id="ARBA00022475"/>
    </source>
</evidence>
<dbReference type="PROSITE" id="PS50928">
    <property type="entry name" value="ABC_TM1"/>
    <property type="match status" value="1"/>
</dbReference>
<evidence type="ECO:0000313" key="10">
    <source>
        <dbReference type="Proteomes" id="UP000580568"/>
    </source>
</evidence>
<reference evidence="9 10" key="1">
    <citation type="submission" date="2020-07" db="EMBL/GenBank/DDBJ databases">
        <title>A new beta-1,3-glucan-decomposing anaerobic bacterium isolated from anoxic soil subjected to biological soil disinfestation.</title>
        <authorList>
            <person name="Ueki A."/>
            <person name="Tonouchi A."/>
        </authorList>
    </citation>
    <scope>NUCLEOTIDE SEQUENCE [LARGE SCALE GENOMIC DNA]</scope>
    <source>
        <strain evidence="9 10">TW1</strain>
    </source>
</reference>
<comment type="similarity">
    <text evidence="7">Belongs to the binding-protein-dependent transport system permease family.</text>
</comment>
<dbReference type="SUPFAM" id="SSF161098">
    <property type="entry name" value="MetI-like"/>
    <property type="match status" value="1"/>
</dbReference>
<evidence type="ECO:0000256" key="2">
    <source>
        <dbReference type="ARBA" id="ARBA00022448"/>
    </source>
</evidence>
<dbReference type="InterPro" id="IPR035906">
    <property type="entry name" value="MetI-like_sf"/>
</dbReference>
<dbReference type="Pfam" id="PF00528">
    <property type="entry name" value="BPD_transp_1"/>
    <property type="match status" value="1"/>
</dbReference>
<evidence type="ECO:0000313" key="9">
    <source>
        <dbReference type="EMBL" id="GFP78326.1"/>
    </source>
</evidence>
<name>A0A6V8SNP9_9CLOT</name>
<feature type="transmembrane region" description="Helical" evidence="7">
    <location>
        <begin position="263"/>
        <end position="282"/>
    </location>
</feature>
<dbReference type="PANTHER" id="PTHR43744:SF3">
    <property type="entry name" value="LACTOSE TRANSPORT SYSTEM PERMEASE PROTEIN LACG"/>
    <property type="match status" value="1"/>
</dbReference>
<dbReference type="CDD" id="cd06261">
    <property type="entry name" value="TM_PBP2"/>
    <property type="match status" value="1"/>
</dbReference>
<feature type="transmembrane region" description="Helical" evidence="7">
    <location>
        <begin position="203"/>
        <end position="228"/>
    </location>
</feature>
<protein>
    <recommendedName>
        <fullName evidence="8">ABC transmembrane type-1 domain-containing protein</fullName>
    </recommendedName>
</protein>
<dbReference type="GO" id="GO:0055085">
    <property type="term" value="P:transmembrane transport"/>
    <property type="evidence" value="ECO:0007669"/>
    <property type="project" value="InterPro"/>
</dbReference>
<keyword evidence="2 7" id="KW-0813">Transport</keyword>
<feature type="transmembrane region" description="Helical" evidence="7">
    <location>
        <begin position="129"/>
        <end position="151"/>
    </location>
</feature>
<evidence type="ECO:0000256" key="1">
    <source>
        <dbReference type="ARBA" id="ARBA00004651"/>
    </source>
</evidence>
<gene>
    <name evidence="9" type="ORF">bsdtw1_04546</name>
</gene>
<keyword evidence="10" id="KW-1185">Reference proteome</keyword>
<dbReference type="Proteomes" id="UP000580568">
    <property type="component" value="Unassembled WGS sequence"/>
</dbReference>
<dbReference type="GO" id="GO:0005886">
    <property type="term" value="C:plasma membrane"/>
    <property type="evidence" value="ECO:0007669"/>
    <property type="project" value="UniProtKB-SubCell"/>
</dbReference>
<dbReference type="InterPro" id="IPR000515">
    <property type="entry name" value="MetI-like"/>
</dbReference>
<evidence type="ECO:0000256" key="5">
    <source>
        <dbReference type="ARBA" id="ARBA00022989"/>
    </source>
</evidence>
<evidence type="ECO:0000256" key="6">
    <source>
        <dbReference type="ARBA" id="ARBA00023136"/>
    </source>
</evidence>
<comment type="subcellular location">
    <subcellularLocation>
        <location evidence="1 7">Cell membrane</location>
        <topology evidence="1 7">Multi-pass membrane protein</topology>
    </subcellularLocation>
</comment>